<name>A0A0D0B6Q9_9AGAM</name>
<keyword evidence="2" id="KW-1185">Reference proteome</keyword>
<accession>A0A0D0B6Q9</accession>
<dbReference type="InParanoid" id="A0A0D0B6Q9"/>
<dbReference type="Proteomes" id="UP000054485">
    <property type="component" value="Unassembled WGS sequence"/>
</dbReference>
<dbReference type="AlphaFoldDB" id="A0A0D0B6Q9"/>
<reference evidence="2" key="2">
    <citation type="submission" date="2015-01" db="EMBL/GenBank/DDBJ databases">
        <title>Evolutionary Origins and Diversification of the Mycorrhizal Mutualists.</title>
        <authorList>
            <consortium name="DOE Joint Genome Institute"/>
            <consortium name="Mycorrhizal Genomics Consortium"/>
            <person name="Kohler A."/>
            <person name="Kuo A."/>
            <person name="Nagy L.G."/>
            <person name="Floudas D."/>
            <person name="Copeland A."/>
            <person name="Barry K.W."/>
            <person name="Cichocki N."/>
            <person name="Veneault-Fourrey C."/>
            <person name="LaButti K."/>
            <person name="Lindquist E.A."/>
            <person name="Lipzen A."/>
            <person name="Lundell T."/>
            <person name="Morin E."/>
            <person name="Murat C."/>
            <person name="Riley R."/>
            <person name="Ohm R."/>
            <person name="Sun H."/>
            <person name="Tunlid A."/>
            <person name="Henrissat B."/>
            <person name="Grigoriev I.V."/>
            <person name="Hibbett D.S."/>
            <person name="Martin F."/>
        </authorList>
    </citation>
    <scope>NUCLEOTIDE SEQUENCE [LARGE SCALE GENOMIC DNA]</scope>
    <source>
        <strain evidence="2">UH-Slu-Lm8-n1</strain>
    </source>
</reference>
<protein>
    <submittedName>
        <fullName evidence="1">Uncharacterized protein</fullName>
    </submittedName>
</protein>
<dbReference type="EMBL" id="KN835172">
    <property type="protein sequence ID" value="KIK45484.1"/>
    <property type="molecule type" value="Genomic_DNA"/>
</dbReference>
<dbReference type="OrthoDB" id="2707068at2759"/>
<reference evidence="1 2" key="1">
    <citation type="submission" date="2014-04" db="EMBL/GenBank/DDBJ databases">
        <authorList>
            <consortium name="DOE Joint Genome Institute"/>
            <person name="Kuo A."/>
            <person name="Ruytinx J."/>
            <person name="Rineau F."/>
            <person name="Colpaert J."/>
            <person name="Kohler A."/>
            <person name="Nagy L.G."/>
            <person name="Floudas D."/>
            <person name="Copeland A."/>
            <person name="Barry K.W."/>
            <person name="Cichocki N."/>
            <person name="Veneault-Fourrey C."/>
            <person name="LaButti K."/>
            <person name="Lindquist E.A."/>
            <person name="Lipzen A."/>
            <person name="Lundell T."/>
            <person name="Morin E."/>
            <person name="Murat C."/>
            <person name="Sun H."/>
            <person name="Tunlid A."/>
            <person name="Henrissat B."/>
            <person name="Grigoriev I.V."/>
            <person name="Hibbett D.S."/>
            <person name="Martin F."/>
            <person name="Nordberg H.P."/>
            <person name="Cantor M.N."/>
            <person name="Hua S.X."/>
        </authorList>
    </citation>
    <scope>NUCLEOTIDE SEQUENCE [LARGE SCALE GENOMIC DNA]</scope>
    <source>
        <strain evidence="1 2">UH-Slu-Lm8-n1</strain>
    </source>
</reference>
<evidence type="ECO:0000313" key="2">
    <source>
        <dbReference type="Proteomes" id="UP000054485"/>
    </source>
</evidence>
<sequence length="90" mass="10406">MMVVISTLTKLIRLLERYPTDRTSQIFRCVCTNHRLGSLPSIRRDIVGTCSFLCLQTTRIYRYSAPLNYIPRRTVPVTMTESFHCPPVLS</sequence>
<evidence type="ECO:0000313" key="1">
    <source>
        <dbReference type="EMBL" id="KIK45484.1"/>
    </source>
</evidence>
<dbReference type="HOGENOM" id="CLU_2442347_0_0_1"/>
<proteinExistence type="predicted"/>
<organism evidence="1 2">
    <name type="scientific">Suillus luteus UH-Slu-Lm8-n1</name>
    <dbReference type="NCBI Taxonomy" id="930992"/>
    <lineage>
        <taxon>Eukaryota</taxon>
        <taxon>Fungi</taxon>
        <taxon>Dikarya</taxon>
        <taxon>Basidiomycota</taxon>
        <taxon>Agaricomycotina</taxon>
        <taxon>Agaricomycetes</taxon>
        <taxon>Agaricomycetidae</taxon>
        <taxon>Boletales</taxon>
        <taxon>Suillineae</taxon>
        <taxon>Suillaceae</taxon>
        <taxon>Suillus</taxon>
    </lineage>
</organism>
<gene>
    <name evidence="1" type="ORF">CY34DRAFT_530180</name>
</gene>